<name>A0A4Y3PI38_BREPA</name>
<dbReference type="EMBL" id="BJMH01000019">
    <property type="protein sequence ID" value="GEB34160.1"/>
    <property type="molecule type" value="Genomic_DNA"/>
</dbReference>
<proteinExistence type="predicted"/>
<dbReference type="AlphaFoldDB" id="A0A4Y3PI38"/>
<feature type="transmembrane region" description="Helical" evidence="1">
    <location>
        <begin position="7"/>
        <end position="25"/>
    </location>
</feature>
<keyword evidence="1" id="KW-0472">Membrane</keyword>
<dbReference type="RefSeq" id="WP_167470301.1">
    <property type="nucleotide sequence ID" value="NZ_BJMH01000019.1"/>
</dbReference>
<keyword evidence="3" id="KW-1185">Reference proteome</keyword>
<feature type="transmembrane region" description="Helical" evidence="1">
    <location>
        <begin position="31"/>
        <end position="52"/>
    </location>
</feature>
<reference evidence="2 3" key="1">
    <citation type="submission" date="2019-06" db="EMBL/GenBank/DDBJ databases">
        <title>Whole genome shotgun sequence of Brevibacillus parabrevis NBRC 12334.</title>
        <authorList>
            <person name="Hosoyama A."/>
            <person name="Uohara A."/>
            <person name="Ohji S."/>
            <person name="Ichikawa N."/>
        </authorList>
    </citation>
    <scope>NUCLEOTIDE SEQUENCE [LARGE SCALE GENOMIC DNA]</scope>
    <source>
        <strain evidence="2 3">NBRC 12334</strain>
    </source>
</reference>
<protein>
    <submittedName>
        <fullName evidence="2">Uncharacterized protein</fullName>
    </submittedName>
</protein>
<organism evidence="2 3">
    <name type="scientific">Brevibacillus parabrevis</name>
    <dbReference type="NCBI Taxonomy" id="54914"/>
    <lineage>
        <taxon>Bacteria</taxon>
        <taxon>Bacillati</taxon>
        <taxon>Bacillota</taxon>
        <taxon>Bacilli</taxon>
        <taxon>Bacillales</taxon>
        <taxon>Paenibacillaceae</taxon>
        <taxon>Brevibacillus</taxon>
    </lineage>
</organism>
<evidence type="ECO:0000313" key="3">
    <source>
        <dbReference type="Proteomes" id="UP000316882"/>
    </source>
</evidence>
<keyword evidence="1" id="KW-1133">Transmembrane helix</keyword>
<dbReference type="GeneID" id="87611581"/>
<comment type="caution">
    <text evidence="2">The sequence shown here is derived from an EMBL/GenBank/DDBJ whole genome shotgun (WGS) entry which is preliminary data.</text>
</comment>
<gene>
    <name evidence="2" type="ORF">BPA01_37400</name>
</gene>
<evidence type="ECO:0000313" key="2">
    <source>
        <dbReference type="EMBL" id="GEB34160.1"/>
    </source>
</evidence>
<accession>A0A4Y3PI38</accession>
<dbReference type="Proteomes" id="UP000316882">
    <property type="component" value="Unassembled WGS sequence"/>
</dbReference>
<keyword evidence="1" id="KW-0812">Transmembrane</keyword>
<sequence length="56" mass="6268">MKQVVKWTFLLCVVSLTLHGLLYWGTGERKVLINTYGAAGLGILSAFGLLFLRNKR</sequence>
<evidence type="ECO:0000256" key="1">
    <source>
        <dbReference type="SAM" id="Phobius"/>
    </source>
</evidence>